<evidence type="ECO:0000256" key="14">
    <source>
        <dbReference type="SAM" id="Phobius"/>
    </source>
</evidence>
<keyword evidence="6" id="KW-0547">Nucleotide-binding</keyword>
<dbReference type="GO" id="GO:0005524">
    <property type="term" value="F:ATP binding"/>
    <property type="evidence" value="ECO:0007669"/>
    <property type="project" value="UniProtKB-KW"/>
</dbReference>
<feature type="domain" description="Cation-transporting P-type ATPase N-terminal" evidence="15">
    <location>
        <begin position="21"/>
        <end position="94"/>
    </location>
</feature>
<feature type="transmembrane region" description="Helical" evidence="14">
    <location>
        <begin position="852"/>
        <end position="870"/>
    </location>
</feature>
<dbReference type="SFLD" id="SFLDG00002">
    <property type="entry name" value="C1.7:_P-type_atpase_like"/>
    <property type="match status" value="1"/>
</dbReference>
<dbReference type="SUPFAM" id="SSF81665">
    <property type="entry name" value="Calcium ATPase, transmembrane domain M"/>
    <property type="match status" value="1"/>
</dbReference>
<evidence type="ECO:0000256" key="13">
    <source>
        <dbReference type="SAM" id="MobiDB-lite"/>
    </source>
</evidence>
<feature type="transmembrane region" description="Helical" evidence="14">
    <location>
        <begin position="732"/>
        <end position="753"/>
    </location>
</feature>
<reference evidence="16 17" key="2">
    <citation type="journal article" date="2016" name="Genome Announc.">
        <title>Permanent Draft Genome Sequences for Two Variants of Frankia sp. Strain CpI1, the First Frankia Strain Isolated from Root Nodules of Comptonia peregrina.</title>
        <authorList>
            <person name="Oshone R."/>
            <person name="Hurst S.G.IV."/>
            <person name="Abebe-Akele F."/>
            <person name="Simpson S."/>
            <person name="Morris K."/>
            <person name="Thomas W.K."/>
            <person name="Tisa L.S."/>
        </authorList>
    </citation>
    <scope>NUCLEOTIDE SEQUENCE [LARGE SCALE GENOMIC DNA]</scope>
    <source>
        <strain evidence="17">CpI1-S</strain>
    </source>
</reference>
<keyword evidence="8" id="KW-0460">Magnesium</keyword>
<dbReference type="GO" id="GO:0005886">
    <property type="term" value="C:plasma membrane"/>
    <property type="evidence" value="ECO:0007669"/>
    <property type="project" value="UniProtKB-SubCell"/>
</dbReference>
<dbReference type="Gene3D" id="3.40.1110.10">
    <property type="entry name" value="Calcium-transporting ATPase, cytoplasmic domain N"/>
    <property type="match status" value="1"/>
</dbReference>
<dbReference type="Proteomes" id="UP000032545">
    <property type="component" value="Unassembled WGS sequence"/>
</dbReference>
<dbReference type="FunFam" id="2.70.150.10:FF:000160">
    <property type="entry name" value="Sarcoplasmic/endoplasmic reticulum calcium ATPase 1"/>
    <property type="match status" value="1"/>
</dbReference>
<dbReference type="SUPFAM" id="SSF81653">
    <property type="entry name" value="Calcium ATPase, transduction domain A"/>
    <property type="match status" value="1"/>
</dbReference>
<comment type="catalytic activity">
    <reaction evidence="12">
        <text>ATP + H2O = ADP + phosphate + H(+)</text>
        <dbReference type="Rhea" id="RHEA:13065"/>
        <dbReference type="ChEBI" id="CHEBI:15377"/>
        <dbReference type="ChEBI" id="CHEBI:15378"/>
        <dbReference type="ChEBI" id="CHEBI:30616"/>
        <dbReference type="ChEBI" id="CHEBI:43474"/>
        <dbReference type="ChEBI" id="CHEBI:456216"/>
    </reaction>
</comment>
<comment type="caution">
    <text evidence="16">The sequence shown here is derived from an EMBL/GenBank/DDBJ whole genome shotgun (WGS) entry which is preliminary data.</text>
</comment>
<dbReference type="PROSITE" id="PS00154">
    <property type="entry name" value="ATPASE_E1_E2"/>
    <property type="match status" value="1"/>
</dbReference>
<dbReference type="SUPFAM" id="SSF81660">
    <property type="entry name" value="Metal cation-transporting ATPase, ATP-binding domain N"/>
    <property type="match status" value="1"/>
</dbReference>
<feature type="compositionally biased region" description="Polar residues" evidence="13">
    <location>
        <begin position="1"/>
        <end position="21"/>
    </location>
</feature>
<dbReference type="InterPro" id="IPR023298">
    <property type="entry name" value="ATPase_P-typ_TM_dom_sf"/>
</dbReference>
<feature type="transmembrane region" description="Helical" evidence="14">
    <location>
        <begin position="257"/>
        <end position="281"/>
    </location>
</feature>
<comment type="subcellular location">
    <subcellularLocation>
        <location evidence="1">Cell membrane</location>
        <topology evidence="1">Multi-pass membrane protein</topology>
    </subcellularLocation>
</comment>
<dbReference type="InterPro" id="IPR008250">
    <property type="entry name" value="ATPase_P-typ_transduc_dom_A_sf"/>
</dbReference>
<dbReference type="PATRIC" id="fig|1502723.3.peg.2592"/>
<dbReference type="PANTHER" id="PTHR43294:SF21">
    <property type="entry name" value="CATION TRANSPORTING ATPASE"/>
    <property type="match status" value="1"/>
</dbReference>
<evidence type="ECO:0000256" key="10">
    <source>
        <dbReference type="ARBA" id="ARBA00022989"/>
    </source>
</evidence>
<feature type="transmembrane region" description="Helical" evidence="14">
    <location>
        <begin position="891"/>
        <end position="909"/>
    </location>
</feature>
<evidence type="ECO:0000256" key="11">
    <source>
        <dbReference type="ARBA" id="ARBA00023136"/>
    </source>
</evidence>
<keyword evidence="3" id="KW-1003">Cell membrane</keyword>
<dbReference type="InterPro" id="IPR059000">
    <property type="entry name" value="ATPase_P-type_domA"/>
</dbReference>
<name>A0A0D8BEL1_9ACTN</name>
<feature type="transmembrane region" description="Helical" evidence="14">
    <location>
        <begin position="802"/>
        <end position="832"/>
    </location>
</feature>
<evidence type="ECO:0000256" key="3">
    <source>
        <dbReference type="ARBA" id="ARBA00022475"/>
    </source>
</evidence>
<evidence type="ECO:0000256" key="8">
    <source>
        <dbReference type="ARBA" id="ARBA00022842"/>
    </source>
</evidence>
<protein>
    <submittedName>
        <fullName evidence="16">P-type ATPase, translocating</fullName>
    </submittedName>
</protein>
<dbReference type="Gene3D" id="3.40.50.1000">
    <property type="entry name" value="HAD superfamily/HAD-like"/>
    <property type="match status" value="1"/>
</dbReference>
<organism evidence="16 17">
    <name type="scientific">Frankia torreyi</name>
    <dbReference type="NCBI Taxonomy" id="1856"/>
    <lineage>
        <taxon>Bacteria</taxon>
        <taxon>Bacillati</taxon>
        <taxon>Actinomycetota</taxon>
        <taxon>Actinomycetes</taxon>
        <taxon>Frankiales</taxon>
        <taxon>Frankiaceae</taxon>
        <taxon>Frankia</taxon>
    </lineage>
</organism>
<evidence type="ECO:0000256" key="4">
    <source>
        <dbReference type="ARBA" id="ARBA00022553"/>
    </source>
</evidence>
<dbReference type="Pfam" id="PF13246">
    <property type="entry name" value="Cation_ATPase"/>
    <property type="match status" value="1"/>
</dbReference>
<dbReference type="InterPro" id="IPR001757">
    <property type="entry name" value="P_typ_ATPase"/>
</dbReference>
<dbReference type="SUPFAM" id="SSF56784">
    <property type="entry name" value="HAD-like"/>
    <property type="match status" value="1"/>
</dbReference>
<keyword evidence="9" id="KW-1278">Translocase</keyword>
<keyword evidence="4" id="KW-0597">Phosphoprotein</keyword>
<dbReference type="InterPro" id="IPR036412">
    <property type="entry name" value="HAD-like_sf"/>
</dbReference>
<feature type="transmembrane region" description="Helical" evidence="14">
    <location>
        <begin position="80"/>
        <end position="107"/>
    </location>
</feature>
<dbReference type="PRINTS" id="PR00119">
    <property type="entry name" value="CATATPASE"/>
</dbReference>
<feature type="transmembrane region" description="Helical" evidence="14">
    <location>
        <begin position="759"/>
        <end position="781"/>
    </location>
</feature>
<dbReference type="SFLD" id="SFLDF00027">
    <property type="entry name" value="p-type_atpase"/>
    <property type="match status" value="1"/>
</dbReference>
<dbReference type="InterPro" id="IPR023299">
    <property type="entry name" value="ATPase_P-typ_cyto_dom_N"/>
</dbReference>
<keyword evidence="17" id="KW-1185">Reference proteome</keyword>
<proteinExistence type="inferred from homology"/>
<keyword evidence="10 14" id="KW-1133">Transmembrane helix</keyword>
<evidence type="ECO:0000259" key="15">
    <source>
        <dbReference type="SMART" id="SM00831"/>
    </source>
</evidence>
<dbReference type="NCBIfam" id="TIGR01494">
    <property type="entry name" value="ATPase_P-type"/>
    <property type="match status" value="2"/>
</dbReference>
<evidence type="ECO:0000256" key="9">
    <source>
        <dbReference type="ARBA" id="ARBA00022967"/>
    </source>
</evidence>
<dbReference type="Pfam" id="PF00690">
    <property type="entry name" value="Cation_ATPase_N"/>
    <property type="match status" value="1"/>
</dbReference>
<dbReference type="SFLD" id="SFLDS00003">
    <property type="entry name" value="Haloacid_Dehalogenase"/>
    <property type="match status" value="1"/>
</dbReference>
<evidence type="ECO:0000256" key="6">
    <source>
        <dbReference type="ARBA" id="ARBA00022741"/>
    </source>
</evidence>
<dbReference type="AlphaFoldDB" id="A0A0D8BEL1"/>
<evidence type="ECO:0000313" key="17">
    <source>
        <dbReference type="Proteomes" id="UP000032545"/>
    </source>
</evidence>
<dbReference type="InterPro" id="IPR004014">
    <property type="entry name" value="ATPase_P-typ_cation-transptr_N"/>
</dbReference>
<evidence type="ECO:0000256" key="12">
    <source>
        <dbReference type="ARBA" id="ARBA00049360"/>
    </source>
</evidence>
<comment type="similarity">
    <text evidence="2">Belongs to the cation transport ATPase (P-type) (TC 3.A.3) family. Type IIA subfamily.</text>
</comment>
<dbReference type="SMART" id="SM00831">
    <property type="entry name" value="Cation_ATPase_N"/>
    <property type="match status" value="1"/>
</dbReference>
<dbReference type="Pfam" id="PF00122">
    <property type="entry name" value="E1-E2_ATPase"/>
    <property type="match status" value="1"/>
</dbReference>
<sequence length="963" mass="100567">MSDVSTETPGNSRPATDTMTSDPREPLALLFRDLRSGPDGLSSREAARRLLADGPNELSRRRGLTWPGEIGRQLVHPLALLLWLAALLALLSGSTVLAAAIVAVVLLNAAVAFVQERHAEHAVEALGAYLPPQATVVRDRVQQSIAVREVVSGDLIVISEGDRIPADARLLSGYVEADLSMLTGESVPVPRSAGEEPDTGPLLSARDLVFSGTTCTAGSARAIVVATGMRTEIGRVAALTEQVSRDDSPLERQVRRVAWLIAAVAVGVGLAFLPLGVLAGLPVNEALVFAIGLLVANVPEGLLPTITLALAVGVRVLARGGAVVRRLSAVETLGSTTVICTDKTGTLTENRMRPVRLWTAAGDQPVSVPAPVTAPVTASASLPEPPSMPAPPSIPVSVPESVSGPLGKALAACSNADLGDPDRGRGAHGDPTEIGLLHAARWLGADTDPAARSARRRAEAPFDSRARRMSTVDEVEPGRLVASVKGAPEAVLARCVSLLTPAGSRPLTDADRDGFTRRLADFAADGLRVLAVADRELPDGDPALGGGQAGGIDRDALETNLRLLGIVGLADPPRSGVAEAVAACHRAGIRINVVSGDHALTTAAVARQVGIGGPGTAGLQVVTTEDLGDPTEADLDAFLHDDREIVFARSSPETKLRVTDALHARGEVVAMTGDGVNDAPALRRADIGVAMGRSGTDVAREASTMVLTDDNFATIVRAVEAGRQVYDNVRKFIVYIFAHAVAELVPFLVFALSGGTVPLPLTVLQILMIDLGTETLPALALGREPAEPGLMERPPRPRNEGVIRPVMLLRAWAVLGLVSAAAVMAVYFAVLWRIGWHPGDSVDKGTPLHEGYLRATTMTFLAIVACQIGTATAARTEHASLRAVGLLTNRLLLAGIAFEIAFAAVVVYVPPLQHVLGTASVPPSDLLLLLPLPVLVWGADELWRASRRRAATASGEPIPPTGP</sequence>
<evidence type="ECO:0000313" key="16">
    <source>
        <dbReference type="EMBL" id="KJE22495.1"/>
    </source>
</evidence>
<accession>A0A0D8BEL1</accession>
<dbReference type="PANTHER" id="PTHR43294">
    <property type="entry name" value="SODIUM/POTASSIUM-TRANSPORTING ATPASE SUBUNIT ALPHA"/>
    <property type="match status" value="1"/>
</dbReference>
<keyword evidence="5 14" id="KW-0812">Transmembrane</keyword>
<dbReference type="Pfam" id="PF00689">
    <property type="entry name" value="Cation_ATPase_C"/>
    <property type="match status" value="1"/>
</dbReference>
<dbReference type="InterPro" id="IPR006068">
    <property type="entry name" value="ATPase_P-typ_cation-transptr_C"/>
</dbReference>
<dbReference type="InterPro" id="IPR023214">
    <property type="entry name" value="HAD_sf"/>
</dbReference>
<dbReference type="InterPro" id="IPR050510">
    <property type="entry name" value="Cation_transp_ATPase_P-type"/>
</dbReference>
<keyword evidence="11 14" id="KW-0472">Membrane</keyword>
<evidence type="ECO:0000256" key="2">
    <source>
        <dbReference type="ARBA" id="ARBA00005675"/>
    </source>
</evidence>
<evidence type="ECO:0000256" key="1">
    <source>
        <dbReference type="ARBA" id="ARBA00004651"/>
    </source>
</evidence>
<feature type="region of interest" description="Disordered" evidence="13">
    <location>
        <begin position="1"/>
        <end position="23"/>
    </location>
</feature>
<dbReference type="EMBL" id="JYFN01000023">
    <property type="protein sequence ID" value="KJE22495.1"/>
    <property type="molecule type" value="Genomic_DNA"/>
</dbReference>
<gene>
    <name evidence="16" type="ORF">FF36_03187</name>
</gene>
<dbReference type="PRINTS" id="PR00121">
    <property type="entry name" value="NAKATPASE"/>
</dbReference>
<evidence type="ECO:0000256" key="7">
    <source>
        <dbReference type="ARBA" id="ARBA00022840"/>
    </source>
</evidence>
<feature type="transmembrane region" description="Helical" evidence="14">
    <location>
        <begin position="301"/>
        <end position="318"/>
    </location>
</feature>
<evidence type="ECO:0000256" key="5">
    <source>
        <dbReference type="ARBA" id="ARBA00022692"/>
    </source>
</evidence>
<dbReference type="InterPro" id="IPR044492">
    <property type="entry name" value="P_typ_ATPase_HD_dom"/>
</dbReference>
<dbReference type="InterPro" id="IPR018303">
    <property type="entry name" value="ATPase_P-typ_P_site"/>
</dbReference>
<dbReference type="GO" id="GO:0016887">
    <property type="term" value="F:ATP hydrolysis activity"/>
    <property type="evidence" value="ECO:0007669"/>
    <property type="project" value="InterPro"/>
</dbReference>
<keyword evidence="7" id="KW-0067">ATP-binding</keyword>
<dbReference type="Gene3D" id="2.70.150.10">
    <property type="entry name" value="Calcium-transporting ATPase, cytoplasmic transduction domain A"/>
    <property type="match status" value="1"/>
</dbReference>
<dbReference type="Gene3D" id="1.20.1110.10">
    <property type="entry name" value="Calcium-transporting ATPase, transmembrane domain"/>
    <property type="match status" value="1"/>
</dbReference>
<reference evidence="17" key="1">
    <citation type="submission" date="2015-02" db="EMBL/GenBank/DDBJ databases">
        <title>Draft Genome of Frankia sp. CpI1-S.</title>
        <authorList>
            <person name="Oshone R.T."/>
            <person name="Ngom M."/>
            <person name="Ghodhbane-Gtari F."/>
            <person name="Gtari M."/>
            <person name="Morris K."/>
            <person name="Thomas K."/>
            <person name="Sen A."/>
            <person name="Tisa L.S."/>
        </authorList>
    </citation>
    <scope>NUCLEOTIDE SEQUENCE [LARGE SCALE GENOMIC DNA]</scope>
    <source>
        <strain evidence="17">CpI1-S</strain>
    </source>
</reference>